<evidence type="ECO:0000313" key="3">
    <source>
        <dbReference type="Proteomes" id="UP000189701"/>
    </source>
</evidence>
<evidence type="ECO:0000259" key="2">
    <source>
        <dbReference type="Pfam" id="PF25597"/>
    </source>
</evidence>
<keyword evidence="3" id="KW-1185">Reference proteome</keyword>
<dbReference type="RefSeq" id="XP_009791246.1">
    <property type="nucleotide sequence ID" value="XM_009792944.1"/>
</dbReference>
<evidence type="ECO:0000313" key="4">
    <source>
        <dbReference type="RefSeq" id="XP_009791246.1"/>
    </source>
</evidence>
<dbReference type="Pfam" id="PF25597">
    <property type="entry name" value="SH3_retrovirus"/>
    <property type="match status" value="1"/>
</dbReference>
<organism evidence="3 4">
    <name type="scientific">Nicotiana sylvestris</name>
    <name type="common">Wood tobacco</name>
    <name type="synonym">South American tobacco</name>
    <dbReference type="NCBI Taxonomy" id="4096"/>
    <lineage>
        <taxon>Eukaryota</taxon>
        <taxon>Viridiplantae</taxon>
        <taxon>Streptophyta</taxon>
        <taxon>Embryophyta</taxon>
        <taxon>Tracheophyta</taxon>
        <taxon>Spermatophyta</taxon>
        <taxon>Magnoliopsida</taxon>
        <taxon>eudicotyledons</taxon>
        <taxon>Gunneridae</taxon>
        <taxon>Pentapetalae</taxon>
        <taxon>asterids</taxon>
        <taxon>lamiids</taxon>
        <taxon>Solanales</taxon>
        <taxon>Solanaceae</taxon>
        <taxon>Nicotianoideae</taxon>
        <taxon>Nicotianeae</taxon>
        <taxon>Nicotiana</taxon>
    </lineage>
</organism>
<protein>
    <submittedName>
        <fullName evidence="4">Uncharacterized protein LOC104238553</fullName>
    </submittedName>
</protein>
<dbReference type="eggNOG" id="KOG0017">
    <property type="taxonomic scope" value="Eukaryota"/>
</dbReference>
<dbReference type="PANTHER" id="PTHR42648">
    <property type="entry name" value="TRANSPOSASE, PUTATIVE-RELATED"/>
    <property type="match status" value="1"/>
</dbReference>
<dbReference type="PANTHER" id="PTHR42648:SF31">
    <property type="entry name" value="RNA-DIRECTED DNA POLYMERASE"/>
    <property type="match status" value="1"/>
</dbReference>
<feature type="domain" description="GAG-pre-integrase" evidence="1">
    <location>
        <begin position="70"/>
        <end position="130"/>
    </location>
</feature>
<dbReference type="AlphaFoldDB" id="A0A1U7XNP7"/>
<dbReference type="OrthoDB" id="1305950at2759"/>
<dbReference type="InterPro" id="IPR057670">
    <property type="entry name" value="SH3_retrovirus"/>
</dbReference>
<evidence type="ECO:0000259" key="1">
    <source>
        <dbReference type="Pfam" id="PF13976"/>
    </source>
</evidence>
<dbReference type="InterPro" id="IPR039537">
    <property type="entry name" value="Retrotran_Ty1/copia-like"/>
</dbReference>
<name>A0A1U7XNP7_NICSY</name>
<dbReference type="InterPro" id="IPR025724">
    <property type="entry name" value="GAG-pre-integrase_dom"/>
</dbReference>
<sequence length="439" mass="49408">MVGNQDTLHDKVITGNAGVLCVPAFKFNLLYVSQLTKALKCCAAFYPDFCILQDLFTVKVKEIGKKEGELYVLHTQRRLNNPAKSFAVVRADIELWHKRLGHVPFSVIKKLPNLTSSDSTRISHCEVCPLPRQARILFPISTTRAVDYFDLLHMDGECVEAAVYIINRIPSTVLHNKSPFEVLFGRQASMSHMRVLGYLCFATNLVKEDKFGPHAIRSVFLGYAPIQKGYKLYNIEQRSIFVSMDVVFHEDMYPFQYNAEEFRVYPQSTSIVNNDCILSPIDSRGVEELGNTHTDTIADVPIYEMHATLSSIPNNAEESATVVPEIQAPVVENEASVPSDIRQSGPPIVCYQRRSGRTTKPPIWLKDYIRPQGRSSSASHCLYPISDVIHYDSLSAKYQAYVAKVSSETEPASFYGAAKDMRWIEAMKADVQALEDNHT</sequence>
<accession>A0A1U7XNP7</accession>
<dbReference type="Pfam" id="PF13976">
    <property type="entry name" value="gag_pre-integrs"/>
    <property type="match status" value="1"/>
</dbReference>
<feature type="domain" description="Retroviral polymerase SH3-like" evidence="2">
    <location>
        <begin position="199"/>
        <end position="258"/>
    </location>
</feature>
<gene>
    <name evidence="4" type="primary">LOC104238553</name>
</gene>
<reference evidence="4" key="2">
    <citation type="submission" date="2025-08" db="UniProtKB">
        <authorList>
            <consortium name="RefSeq"/>
        </authorList>
    </citation>
    <scope>IDENTIFICATION</scope>
    <source>
        <tissue evidence="4">Leaf</tissue>
    </source>
</reference>
<reference evidence="3" key="1">
    <citation type="journal article" date="2013" name="Genome Biol.">
        <title>Reference genomes and transcriptomes of Nicotiana sylvestris and Nicotiana tomentosiformis.</title>
        <authorList>
            <person name="Sierro N."/>
            <person name="Battey J.N."/>
            <person name="Ouadi S."/>
            <person name="Bovet L."/>
            <person name="Goepfert S."/>
            <person name="Bakaher N."/>
            <person name="Peitsch M.C."/>
            <person name="Ivanov N.V."/>
        </authorList>
    </citation>
    <scope>NUCLEOTIDE SEQUENCE [LARGE SCALE GENOMIC DNA]</scope>
</reference>
<dbReference type="Proteomes" id="UP000189701">
    <property type="component" value="Unplaced"/>
</dbReference>
<proteinExistence type="predicted"/>